<accession>A0A2P8PTS6</accession>
<name>A0A2P8PTS6_9ACTN</name>
<gene>
    <name evidence="4" type="ORF">C6Y14_42510</name>
</gene>
<sequence>MPAKRAPRTGFLRAAAALVALAALTSCSSDKDTKDPADPAGSTKPSSGPVRLPPVPDGFDYQIGGAYPPPSSVGIVARDRTADPARGLYNICYVNAFQAQPDEQDDWPDDLLLRDKEGEVVIDADWDEALLDIGTPAKRKRVAARVDQWIDGCADKGFDAVEPDNYDSYTRSDGLLDPDDAVSFIKLLSQRAHAQGLAIAQKNTVELADRRNRAGLDFAVVEECGAYDECGAYADAFDDKVVVVEYTDKGMKKALAGFGDRLSIVRRDLQVSIPDSDDYIRETG</sequence>
<dbReference type="Pfam" id="PF03537">
    <property type="entry name" value="Glyco_hydro_114"/>
    <property type="match status" value="1"/>
</dbReference>
<dbReference type="InterPro" id="IPR013785">
    <property type="entry name" value="Aldolase_TIM"/>
</dbReference>
<dbReference type="RefSeq" id="WP_107022298.1">
    <property type="nucleotide sequence ID" value="NZ_KZ679066.1"/>
</dbReference>
<evidence type="ECO:0000256" key="1">
    <source>
        <dbReference type="SAM" id="MobiDB-lite"/>
    </source>
</evidence>
<proteinExistence type="predicted"/>
<feature type="domain" description="Glycoside-hydrolase family GH114 TIM-barrel" evidence="3">
    <location>
        <begin position="59"/>
        <end position="261"/>
    </location>
</feature>
<evidence type="ECO:0000256" key="2">
    <source>
        <dbReference type="SAM" id="SignalP"/>
    </source>
</evidence>
<comment type="caution">
    <text evidence="4">The sequence shown here is derived from an EMBL/GenBank/DDBJ whole genome shotgun (WGS) entry which is preliminary data.</text>
</comment>
<dbReference type="PROSITE" id="PS51257">
    <property type="entry name" value="PROKAR_LIPOPROTEIN"/>
    <property type="match status" value="1"/>
</dbReference>
<dbReference type="AlphaFoldDB" id="A0A2P8PTS6"/>
<evidence type="ECO:0000313" key="5">
    <source>
        <dbReference type="Proteomes" id="UP000240429"/>
    </source>
</evidence>
<dbReference type="Gene3D" id="3.20.20.70">
    <property type="entry name" value="Aldolase class I"/>
    <property type="match status" value="1"/>
</dbReference>
<dbReference type="InterPro" id="IPR017853">
    <property type="entry name" value="GH"/>
</dbReference>
<keyword evidence="2" id="KW-0732">Signal</keyword>
<dbReference type="SUPFAM" id="SSF51445">
    <property type="entry name" value="(Trans)glycosidases"/>
    <property type="match status" value="1"/>
</dbReference>
<dbReference type="PANTHER" id="PTHR35273">
    <property type="entry name" value="ALPHA-1,4 POLYGALACTOSAMINIDASE, PUTATIVE (AFU_ORTHOLOGUE AFUA_3G07890)-RELATED"/>
    <property type="match status" value="1"/>
</dbReference>
<evidence type="ECO:0000313" key="4">
    <source>
        <dbReference type="EMBL" id="PSM37390.1"/>
    </source>
</evidence>
<keyword evidence="5" id="KW-1185">Reference proteome</keyword>
<dbReference type="InterPro" id="IPR004352">
    <property type="entry name" value="GH114_TIM-barrel"/>
</dbReference>
<protein>
    <recommendedName>
        <fullName evidence="3">Glycoside-hydrolase family GH114 TIM-barrel domain-containing protein</fullName>
    </recommendedName>
</protein>
<feature type="region of interest" description="Disordered" evidence="1">
    <location>
        <begin position="28"/>
        <end position="57"/>
    </location>
</feature>
<dbReference type="PANTHER" id="PTHR35273:SF2">
    <property type="entry name" value="ALPHA-GALACTOSIDASE"/>
    <property type="match status" value="1"/>
</dbReference>
<feature type="chain" id="PRO_5038510214" description="Glycoside-hydrolase family GH114 TIM-barrel domain-containing protein" evidence="2">
    <location>
        <begin position="23"/>
        <end position="284"/>
    </location>
</feature>
<dbReference type="OrthoDB" id="319933at2"/>
<reference evidence="4 5" key="1">
    <citation type="submission" date="2018-03" db="EMBL/GenBank/DDBJ databases">
        <title>Streptomyces dioscori sp. nov., a novel endophytic actinobacterium isolated from bulbil of Dioscorea bulbifera L.</title>
        <authorList>
            <person name="Zhikuan W."/>
        </authorList>
    </citation>
    <scope>NUCLEOTIDE SEQUENCE [LARGE SCALE GENOMIC DNA]</scope>
    <source>
        <strain evidence="4 5">A217</strain>
    </source>
</reference>
<feature type="signal peptide" evidence="2">
    <location>
        <begin position="1"/>
        <end position="22"/>
    </location>
</feature>
<dbReference type="EMBL" id="PYBJ01000042">
    <property type="protein sequence ID" value="PSM37390.1"/>
    <property type="molecule type" value="Genomic_DNA"/>
</dbReference>
<evidence type="ECO:0000259" key="3">
    <source>
        <dbReference type="Pfam" id="PF03537"/>
    </source>
</evidence>
<dbReference type="Proteomes" id="UP000240429">
    <property type="component" value="Unassembled WGS sequence"/>
</dbReference>
<organism evidence="4 5">
    <name type="scientific">Streptomyces dioscori</name>
    <dbReference type="NCBI Taxonomy" id="2109333"/>
    <lineage>
        <taxon>Bacteria</taxon>
        <taxon>Bacillati</taxon>
        <taxon>Actinomycetota</taxon>
        <taxon>Actinomycetes</taxon>
        <taxon>Kitasatosporales</taxon>
        <taxon>Streptomycetaceae</taxon>
        <taxon>Streptomyces</taxon>
        <taxon>Streptomyces aurantiacus group</taxon>
    </lineage>
</organism>